<comment type="subcellular location">
    <subcellularLocation>
        <location evidence="1">Endoplasmic reticulum membrane</location>
        <topology evidence="1">Multi-pass membrane protein</topology>
    </subcellularLocation>
</comment>
<evidence type="ECO:0000313" key="11">
    <source>
        <dbReference type="EMBL" id="GJJ14903.1"/>
    </source>
</evidence>
<evidence type="ECO:0000256" key="1">
    <source>
        <dbReference type="ARBA" id="ARBA00004477"/>
    </source>
</evidence>
<dbReference type="PANTHER" id="PTHR13085:SF0">
    <property type="entry name" value="SIGNAL PEPTIDASE COMPLEX SUBUNIT 2"/>
    <property type="match status" value="1"/>
</dbReference>
<reference evidence="11" key="1">
    <citation type="submission" date="2021-10" db="EMBL/GenBank/DDBJ databases">
        <title>De novo Genome Assembly of Clathrus columnatus (Basidiomycota, Fungi) Using Illumina and Nanopore Sequence Data.</title>
        <authorList>
            <person name="Ogiso-Tanaka E."/>
            <person name="Itagaki H."/>
            <person name="Hosoya T."/>
            <person name="Hosaka K."/>
        </authorList>
    </citation>
    <scope>NUCLEOTIDE SEQUENCE</scope>
    <source>
        <strain evidence="11">MO-923</strain>
    </source>
</reference>
<proteinExistence type="inferred from homology"/>
<dbReference type="GO" id="GO:0045047">
    <property type="term" value="P:protein targeting to ER"/>
    <property type="evidence" value="ECO:0007669"/>
    <property type="project" value="TreeGrafter"/>
</dbReference>
<dbReference type="AlphaFoldDB" id="A0AAV5APD1"/>
<keyword evidence="4 10" id="KW-0812">Transmembrane</keyword>
<comment type="similarity">
    <text evidence="2">Belongs to the SPCS2 family.</text>
</comment>
<name>A0AAV5APD1_9AGAM</name>
<comment type="caution">
    <text evidence="11">The sequence shown here is derived from an EMBL/GenBank/DDBJ whole genome shotgun (WGS) entry which is preliminary data.</text>
</comment>
<evidence type="ECO:0000256" key="3">
    <source>
        <dbReference type="ARBA" id="ARBA00017057"/>
    </source>
</evidence>
<gene>
    <name evidence="11" type="ORF">Clacol_009173</name>
</gene>
<evidence type="ECO:0000256" key="9">
    <source>
        <dbReference type="SAM" id="MobiDB-lite"/>
    </source>
</evidence>
<dbReference type="GO" id="GO:0005787">
    <property type="term" value="C:signal peptidase complex"/>
    <property type="evidence" value="ECO:0007669"/>
    <property type="project" value="InterPro"/>
</dbReference>
<evidence type="ECO:0000256" key="5">
    <source>
        <dbReference type="ARBA" id="ARBA00022824"/>
    </source>
</evidence>
<evidence type="ECO:0000256" key="8">
    <source>
        <dbReference type="ARBA" id="ARBA00045608"/>
    </source>
</evidence>
<keyword evidence="12" id="KW-1185">Reference proteome</keyword>
<feature type="transmembrane region" description="Helical" evidence="10">
    <location>
        <begin position="72"/>
        <end position="90"/>
    </location>
</feature>
<keyword evidence="5" id="KW-0256">Endoplasmic reticulum</keyword>
<evidence type="ECO:0000256" key="4">
    <source>
        <dbReference type="ARBA" id="ARBA00022692"/>
    </source>
</evidence>
<sequence>MARRKTAESGDGDAQQPSTPDVKPTAALNVQREVIKVNNANQSELKHTLDDTLKRFLGGPDQFKTIHRHTDVRLALGWSCVFIASGTALYGYQTQFEKSKFVVWTGVILYVLLTSIQTLYAYFIEGRTVYVGKRKTFTKRIETERITIESHAHPSSPSSPPKYELSVLYIRSTNNGKSLLHRGKIQDSLGFNAFYDEDGVLDQVVFEEWVRGLVIKAAGDAE</sequence>
<evidence type="ECO:0000256" key="7">
    <source>
        <dbReference type="ARBA" id="ARBA00023136"/>
    </source>
</evidence>
<evidence type="ECO:0000256" key="10">
    <source>
        <dbReference type="SAM" id="Phobius"/>
    </source>
</evidence>
<dbReference type="Pfam" id="PF06703">
    <property type="entry name" value="SPC25"/>
    <property type="match status" value="1"/>
</dbReference>
<evidence type="ECO:0000256" key="6">
    <source>
        <dbReference type="ARBA" id="ARBA00022989"/>
    </source>
</evidence>
<comment type="function">
    <text evidence="8">Component of the signal peptidase complex (SPC) which catalyzes the cleavage of N-terminal signal sequences from nascent proteins as they are translocated into the lumen of the endoplasmic reticulum. Enhances the enzymatic activity of SPC and facilitates the interactions between different components of the translocation site.</text>
</comment>
<feature type="transmembrane region" description="Helical" evidence="10">
    <location>
        <begin position="102"/>
        <end position="124"/>
    </location>
</feature>
<accession>A0AAV5APD1</accession>
<dbReference type="GO" id="GO:0006465">
    <property type="term" value="P:signal peptide processing"/>
    <property type="evidence" value="ECO:0007669"/>
    <property type="project" value="InterPro"/>
</dbReference>
<protein>
    <recommendedName>
        <fullName evidence="3">Signal peptidase complex subunit 2</fullName>
    </recommendedName>
</protein>
<feature type="region of interest" description="Disordered" evidence="9">
    <location>
        <begin position="1"/>
        <end position="23"/>
    </location>
</feature>
<keyword evidence="7 10" id="KW-0472">Membrane</keyword>
<evidence type="ECO:0000313" key="12">
    <source>
        <dbReference type="Proteomes" id="UP001050691"/>
    </source>
</evidence>
<keyword evidence="6 10" id="KW-1133">Transmembrane helix</keyword>
<evidence type="ECO:0000256" key="2">
    <source>
        <dbReference type="ARBA" id="ARBA00007324"/>
    </source>
</evidence>
<organism evidence="11 12">
    <name type="scientific">Clathrus columnatus</name>
    <dbReference type="NCBI Taxonomy" id="1419009"/>
    <lineage>
        <taxon>Eukaryota</taxon>
        <taxon>Fungi</taxon>
        <taxon>Dikarya</taxon>
        <taxon>Basidiomycota</taxon>
        <taxon>Agaricomycotina</taxon>
        <taxon>Agaricomycetes</taxon>
        <taxon>Phallomycetidae</taxon>
        <taxon>Phallales</taxon>
        <taxon>Clathraceae</taxon>
        <taxon>Clathrus</taxon>
    </lineage>
</organism>
<dbReference type="InterPro" id="IPR009582">
    <property type="entry name" value="Spc2/SPCS2"/>
</dbReference>
<dbReference type="PANTHER" id="PTHR13085">
    <property type="entry name" value="MICROSOMAL SIGNAL PEPTIDASE 25 KDA SUBUNIT"/>
    <property type="match status" value="1"/>
</dbReference>
<dbReference type="EMBL" id="BPWL01000010">
    <property type="protein sequence ID" value="GJJ14903.1"/>
    <property type="molecule type" value="Genomic_DNA"/>
</dbReference>
<dbReference type="Proteomes" id="UP001050691">
    <property type="component" value="Unassembled WGS sequence"/>
</dbReference>